<dbReference type="AlphaFoldDB" id="A0AAW5MIM0"/>
<evidence type="ECO:0000313" key="2">
    <source>
        <dbReference type="Proteomes" id="UP001204061"/>
    </source>
</evidence>
<reference evidence="1" key="1">
    <citation type="submission" date="2022-08" db="EMBL/GenBank/DDBJ databases">
        <title>A global survey of hypervirulent Aeromonas hydrophila identified this emerging pathogen in farmed fish in the lower Mekong River basin.</title>
        <authorList>
            <person name="Xu T."/>
            <person name="Rasmussen-Ivey C.R."/>
            <person name="Moen F.S."/>
            <person name="Fernandez Bravo A."/>
            <person name="Lamy B."/>
            <person name="Beaz-Hidalgo R."/>
            <person name="Khan C.D."/>
            <person name="Castro Escarpulli G."/>
            <person name="Yasin I.S.M."/>
            <person name="Figueras M.J."/>
            <person name="Azzam Sayuti M."/>
            <person name="Karim M.M."/>
            <person name="Alam K.M."/>
            <person name="Le T.T.T."/>
            <person name="Thao N.H.P."/>
            <person name="Addo S."/>
            <person name="Duodu S."/>
            <person name="Ali S."/>
            <person name="Mey S."/>
            <person name="Somony T."/>
            <person name="Liles M.R."/>
        </authorList>
    </citation>
    <scope>NUCLEOTIDE SEQUENCE</scope>
    <source>
        <strain evidence="1">0.14</strain>
    </source>
</reference>
<accession>A0AAW5MIM0</accession>
<dbReference type="Proteomes" id="UP001204061">
    <property type="component" value="Unassembled WGS sequence"/>
</dbReference>
<comment type="caution">
    <text evidence="1">The sequence shown here is derived from an EMBL/GenBank/DDBJ whole genome shotgun (WGS) entry which is preliminary data.</text>
</comment>
<gene>
    <name evidence="1" type="ORF">NS965_19890</name>
</gene>
<sequence>MKITALTLLILQINSLIDSGKYNDITIDEVHQAIESKRLLRFIKERCGSDIDLSIHLESTAYGDFENYYEEKIYQIYGGYAGSERRKWGVERLGLCLVLAWTNEIIQWGDDLELPNRH</sequence>
<protein>
    <submittedName>
        <fullName evidence="1">Uncharacterized protein</fullName>
    </submittedName>
</protein>
<dbReference type="RefSeq" id="WP_257725912.1">
    <property type="nucleotide sequence ID" value="NZ_CP106828.1"/>
</dbReference>
<name>A0AAW5MIM0_AERVE</name>
<proteinExistence type="predicted"/>
<organism evidence="1 2">
    <name type="scientific">Aeromonas veronii</name>
    <dbReference type="NCBI Taxonomy" id="654"/>
    <lineage>
        <taxon>Bacteria</taxon>
        <taxon>Pseudomonadati</taxon>
        <taxon>Pseudomonadota</taxon>
        <taxon>Gammaproteobacteria</taxon>
        <taxon>Aeromonadales</taxon>
        <taxon>Aeromonadaceae</taxon>
        <taxon>Aeromonas</taxon>
    </lineage>
</organism>
<dbReference type="EMBL" id="JANLFC010000075">
    <property type="protein sequence ID" value="MCR4450647.1"/>
    <property type="molecule type" value="Genomic_DNA"/>
</dbReference>
<evidence type="ECO:0000313" key="1">
    <source>
        <dbReference type="EMBL" id="MCR4450647.1"/>
    </source>
</evidence>